<evidence type="ECO:0000313" key="2">
    <source>
        <dbReference type="Proteomes" id="UP000510822"/>
    </source>
</evidence>
<evidence type="ECO:0000313" key="1">
    <source>
        <dbReference type="EMBL" id="QLI81376.1"/>
    </source>
</evidence>
<evidence type="ECO:0008006" key="3">
    <source>
        <dbReference type="Google" id="ProtNLM"/>
    </source>
</evidence>
<protein>
    <recommendedName>
        <fullName evidence="3">Transmembrane cytochrome oxidase associated protein</fullName>
    </recommendedName>
</protein>
<dbReference type="KEGG" id="cfon:HZU75_07455"/>
<organism evidence="1 2">
    <name type="scientific">Chitinibacter fontanus</name>
    <dbReference type="NCBI Taxonomy" id="1737446"/>
    <lineage>
        <taxon>Bacteria</taxon>
        <taxon>Pseudomonadati</taxon>
        <taxon>Pseudomonadota</taxon>
        <taxon>Betaproteobacteria</taxon>
        <taxon>Neisseriales</taxon>
        <taxon>Chitinibacteraceae</taxon>
        <taxon>Chitinibacter</taxon>
    </lineage>
</organism>
<dbReference type="Proteomes" id="UP000510822">
    <property type="component" value="Chromosome"/>
</dbReference>
<dbReference type="EMBL" id="CP058952">
    <property type="protein sequence ID" value="QLI81376.1"/>
    <property type="molecule type" value="Genomic_DNA"/>
</dbReference>
<dbReference type="RefSeq" id="WP_180308502.1">
    <property type="nucleotide sequence ID" value="NZ_CP058952.1"/>
</dbReference>
<keyword evidence="2" id="KW-1185">Reference proteome</keyword>
<sequence length="156" mass="16881">MLAKAKSRLVLMVILGLCIAPLGLAQWAWHYARPQGGDTYGQLLAQPMVAPSAQRTWQLLAHIESQCTSAGAANADLAPLLQSARQLRLAQGRDQQRLAVTACLPPDRVMPSGLYLIDPHGNAVLRYLPQQLQDAAGRQSVLREIGKVLKNNQGLG</sequence>
<reference evidence="1 2" key="1">
    <citation type="journal article" date="2016" name="Int. J. Syst. Evol. Microbiol.">
        <title>Chitinibacter fontanus sp. nov., isolated from a spring.</title>
        <authorList>
            <person name="Sheu S.Y."/>
            <person name="Li Y.S."/>
            <person name="Young C.C."/>
            <person name="Chen W.M."/>
        </authorList>
    </citation>
    <scope>NUCLEOTIDE SEQUENCE [LARGE SCALE GENOMIC DNA]</scope>
    <source>
        <strain evidence="1 2">STM-7</strain>
    </source>
</reference>
<accession>A0A7D5V9G2</accession>
<proteinExistence type="predicted"/>
<dbReference type="AlphaFoldDB" id="A0A7D5V9G2"/>
<gene>
    <name evidence="1" type="ORF">HZU75_07455</name>
</gene>
<name>A0A7D5V9G2_9NEIS</name>